<accession>A0A4Q0VY13</accession>
<comment type="caution">
    <text evidence="3">The sequence shown here is derived from an EMBL/GenBank/DDBJ whole genome shotgun (WGS) entry which is preliminary data.</text>
</comment>
<name>A0A4Q0VY13_9BACI</name>
<evidence type="ECO:0000313" key="3">
    <source>
        <dbReference type="EMBL" id="RXJ04008.1"/>
    </source>
</evidence>
<keyword evidence="1" id="KW-0812">Transmembrane</keyword>
<feature type="domain" description="YdbS-like PH" evidence="2">
    <location>
        <begin position="64"/>
        <end position="144"/>
    </location>
</feature>
<dbReference type="InterPro" id="IPR005182">
    <property type="entry name" value="YdbS-like_PH"/>
</dbReference>
<organism evidence="3 4">
    <name type="scientific">Anaerobacillus alkaliphilus</name>
    <dbReference type="NCBI Taxonomy" id="1548597"/>
    <lineage>
        <taxon>Bacteria</taxon>
        <taxon>Bacillati</taxon>
        <taxon>Bacillota</taxon>
        <taxon>Bacilli</taxon>
        <taxon>Bacillales</taxon>
        <taxon>Bacillaceae</taxon>
        <taxon>Anaerobacillus</taxon>
    </lineage>
</organism>
<feature type="transmembrane region" description="Helical" evidence="1">
    <location>
        <begin position="12"/>
        <end position="34"/>
    </location>
</feature>
<dbReference type="PIRSF" id="PIRSF026631">
    <property type="entry name" value="UCP026631"/>
    <property type="match status" value="1"/>
</dbReference>
<evidence type="ECO:0000313" key="4">
    <source>
        <dbReference type="Proteomes" id="UP000290649"/>
    </source>
</evidence>
<proteinExistence type="predicted"/>
<dbReference type="AlphaFoldDB" id="A0A4Q0VY13"/>
<dbReference type="RefSeq" id="WP_129076353.1">
    <property type="nucleotide sequence ID" value="NZ_QOUX01000001.1"/>
</dbReference>
<sequence length="480" mass="54303">MSNGKRLHPVAIFFLFFSALKELLVPLIAAFVFGRGASSWEFPFTVYFVVGGFLLLFLYGYLKWVTFIYEVTKEELKIKQGIFIKKQRYIRRERIYSIDITAGVLQRLFQLVAVKIETAGGGNEPEVLLSAVTKQEALDIRKQLLDGEKEDQEIHSETERSELRPKKAWILPKNHLFLAAITSSGVGLAFLALMAIVTQLENFLSEQLLINSFGYLFQSSIFLMGLLVIVLVILSWIVSIVGTLLKYGGFTIKKNGDEIEITRGILEKRQLTLSVTRITAIRVVESPLRQPLGLATVYVESAGGGSKDEQLSTVLFPLIKKRELLTHLQDVVPDYAFEYPIQSLPSRSKKRYIIRKVVPGAIIAAVIGYFIPFGYVIAVSILTFAFLLGSLQYKDAGFGRNVSFLWISYRTISKTLVILPKQRIQALELKQSIVQKFRALFTIKVSILTSIIGKSFRAIDVSEEQKEEILSWYSYEKERG</sequence>
<dbReference type="Pfam" id="PF03703">
    <property type="entry name" value="bPH_2"/>
    <property type="match status" value="3"/>
</dbReference>
<feature type="transmembrane region" description="Helical" evidence="1">
    <location>
        <begin position="357"/>
        <end position="388"/>
    </location>
</feature>
<feature type="domain" description="YdbS-like PH" evidence="2">
    <location>
        <begin position="253"/>
        <end position="322"/>
    </location>
</feature>
<evidence type="ECO:0000256" key="1">
    <source>
        <dbReference type="SAM" id="Phobius"/>
    </source>
</evidence>
<feature type="domain" description="YdbS-like PH" evidence="2">
    <location>
        <begin position="397"/>
        <end position="472"/>
    </location>
</feature>
<reference evidence="3 4" key="1">
    <citation type="journal article" date="2019" name="Int. J. Syst. Evol. Microbiol.">
        <title>Anaerobacillus alkaliphilus sp. nov., a novel alkaliphilic and moderately halophilic bacterium.</title>
        <authorList>
            <person name="Borsodi A.K."/>
            <person name="Aszalos J.M."/>
            <person name="Bihari P."/>
            <person name="Nagy I."/>
            <person name="Schumann P."/>
            <person name="Sproer C."/>
            <person name="Kovacs A.L."/>
            <person name="Boka K."/>
            <person name="Dobosy P."/>
            <person name="Ovari M."/>
            <person name="Szili-Kovacs T."/>
            <person name="Toth E."/>
        </authorList>
    </citation>
    <scope>NUCLEOTIDE SEQUENCE [LARGE SCALE GENOMIC DNA]</scope>
    <source>
        <strain evidence="3 4">B16-10</strain>
    </source>
</reference>
<dbReference type="EMBL" id="QOUX01000001">
    <property type="protein sequence ID" value="RXJ04008.1"/>
    <property type="molecule type" value="Genomic_DNA"/>
</dbReference>
<dbReference type="InterPro" id="IPR014529">
    <property type="entry name" value="UCP026631"/>
</dbReference>
<keyword evidence="1" id="KW-0472">Membrane</keyword>
<feature type="transmembrane region" description="Helical" evidence="1">
    <location>
        <begin position="220"/>
        <end position="245"/>
    </location>
</feature>
<protein>
    <recommendedName>
        <fullName evidence="2">YdbS-like PH domain-containing protein</fullName>
    </recommendedName>
</protein>
<keyword evidence="4" id="KW-1185">Reference proteome</keyword>
<dbReference type="PANTHER" id="PTHR34473">
    <property type="entry name" value="UPF0699 TRANSMEMBRANE PROTEIN YDBS"/>
    <property type="match status" value="1"/>
</dbReference>
<evidence type="ECO:0000259" key="2">
    <source>
        <dbReference type="Pfam" id="PF03703"/>
    </source>
</evidence>
<dbReference type="OrthoDB" id="2195155at2"/>
<dbReference type="Proteomes" id="UP000290649">
    <property type="component" value="Unassembled WGS sequence"/>
</dbReference>
<keyword evidence="1" id="KW-1133">Transmembrane helix</keyword>
<feature type="transmembrane region" description="Helical" evidence="1">
    <location>
        <begin position="176"/>
        <end position="200"/>
    </location>
</feature>
<feature type="transmembrane region" description="Helical" evidence="1">
    <location>
        <begin position="46"/>
        <end position="69"/>
    </location>
</feature>
<gene>
    <name evidence="3" type="ORF">DS745_01045</name>
</gene>
<dbReference type="PANTHER" id="PTHR34473:SF2">
    <property type="entry name" value="UPF0699 TRANSMEMBRANE PROTEIN YDBT"/>
    <property type="match status" value="1"/>
</dbReference>